<dbReference type="InterPro" id="IPR000727">
    <property type="entry name" value="T_SNARE_dom"/>
</dbReference>
<proteinExistence type="inferred from homology"/>
<dbReference type="Pfam" id="PF09177">
    <property type="entry name" value="STX6_10_61_N"/>
    <property type="match status" value="1"/>
</dbReference>
<dbReference type="InterPro" id="IPR015260">
    <property type="entry name" value="Syntaxin-6/10/61_N"/>
</dbReference>
<comment type="subcellular location">
    <subcellularLocation>
        <location evidence="8">Golgi apparatus</location>
        <location evidence="8">trans-Golgi network membrane</location>
        <topology evidence="8">Single-pass type IV membrane protein</topology>
    </subcellularLocation>
</comment>
<dbReference type="GO" id="GO:0048193">
    <property type="term" value="P:Golgi vesicle transport"/>
    <property type="evidence" value="ECO:0007669"/>
    <property type="project" value="InterPro"/>
</dbReference>
<evidence type="ECO:0000256" key="3">
    <source>
        <dbReference type="ARBA" id="ARBA00022692"/>
    </source>
</evidence>
<feature type="transmembrane region" description="Helical" evidence="10">
    <location>
        <begin position="226"/>
        <end position="245"/>
    </location>
</feature>
<dbReference type="AlphaFoldDB" id="A0AAW0YGG1"/>
<evidence type="ECO:0000259" key="11">
    <source>
        <dbReference type="PROSITE" id="PS50192"/>
    </source>
</evidence>
<evidence type="ECO:0000256" key="10">
    <source>
        <dbReference type="SAM" id="Phobius"/>
    </source>
</evidence>
<dbReference type="GO" id="GO:0005484">
    <property type="term" value="F:SNAP receptor activity"/>
    <property type="evidence" value="ECO:0007669"/>
    <property type="project" value="InterPro"/>
</dbReference>
<evidence type="ECO:0000256" key="9">
    <source>
        <dbReference type="SAM" id="Coils"/>
    </source>
</evidence>
<feature type="domain" description="T-SNARE coiled-coil homology" evidence="11">
    <location>
        <begin position="154"/>
        <end position="216"/>
    </location>
</feature>
<keyword evidence="13" id="KW-1185">Reference proteome</keyword>
<evidence type="ECO:0000256" key="2">
    <source>
        <dbReference type="ARBA" id="ARBA00022448"/>
    </source>
</evidence>
<dbReference type="EMBL" id="JBCAWK010000011">
    <property type="protein sequence ID" value="KAK8846770.1"/>
    <property type="molecule type" value="Genomic_DNA"/>
</dbReference>
<dbReference type="GO" id="GO:0006886">
    <property type="term" value="P:intracellular protein transport"/>
    <property type="evidence" value="ECO:0007669"/>
    <property type="project" value="InterPro"/>
</dbReference>
<comment type="caution">
    <text evidence="12">The sequence shown here is derived from an EMBL/GenBank/DDBJ whole genome shotgun (WGS) entry which is preliminary data.</text>
</comment>
<reference evidence="12 13" key="1">
    <citation type="journal article" date="2024" name="bioRxiv">
        <title>Comparative genomics of Cryptococcus and Kwoniella reveals pathogenesis evolution and contrasting karyotype dynamics via intercentromeric recombination or chromosome fusion.</title>
        <authorList>
            <person name="Coelho M.A."/>
            <person name="David-Palma M."/>
            <person name="Shea T."/>
            <person name="Bowers K."/>
            <person name="McGinley-Smith S."/>
            <person name="Mohammad A.W."/>
            <person name="Gnirke A."/>
            <person name="Yurkov A.M."/>
            <person name="Nowrousian M."/>
            <person name="Sun S."/>
            <person name="Cuomo C.A."/>
            <person name="Heitman J."/>
        </authorList>
    </citation>
    <scope>NUCLEOTIDE SEQUENCE [LARGE SCALE GENOMIC DNA]</scope>
    <source>
        <strain evidence="12 13">CBS 13917</strain>
    </source>
</reference>
<dbReference type="Proteomes" id="UP001388673">
    <property type="component" value="Unassembled WGS sequence"/>
</dbReference>
<dbReference type="GO" id="GO:0031090">
    <property type="term" value="C:organelle membrane"/>
    <property type="evidence" value="ECO:0007669"/>
    <property type="project" value="UniProtKB-ARBA"/>
</dbReference>
<dbReference type="PROSITE" id="PS00914">
    <property type="entry name" value="SYNTAXIN"/>
    <property type="match status" value="1"/>
</dbReference>
<comment type="similarity">
    <text evidence="1">Belongs to the syntaxin family.</text>
</comment>
<organism evidence="12 13">
    <name type="scientific">Kwoniella newhampshirensis</name>
    <dbReference type="NCBI Taxonomy" id="1651941"/>
    <lineage>
        <taxon>Eukaryota</taxon>
        <taxon>Fungi</taxon>
        <taxon>Dikarya</taxon>
        <taxon>Basidiomycota</taxon>
        <taxon>Agaricomycotina</taxon>
        <taxon>Tremellomycetes</taxon>
        <taxon>Tremellales</taxon>
        <taxon>Cryptococcaceae</taxon>
        <taxon>Kwoniella</taxon>
    </lineage>
</organism>
<dbReference type="CDD" id="cd15851">
    <property type="entry name" value="SNARE_Syntaxin6"/>
    <property type="match status" value="1"/>
</dbReference>
<dbReference type="RefSeq" id="XP_066800720.1">
    <property type="nucleotide sequence ID" value="XM_066948947.1"/>
</dbReference>
<evidence type="ECO:0000256" key="5">
    <source>
        <dbReference type="ARBA" id="ARBA00022989"/>
    </source>
</evidence>
<dbReference type="PROSITE" id="PS50192">
    <property type="entry name" value="T_SNARE"/>
    <property type="match status" value="1"/>
</dbReference>
<keyword evidence="2" id="KW-0813">Transport</keyword>
<keyword evidence="9" id="KW-0175">Coiled coil</keyword>
<dbReference type="InterPro" id="IPR010989">
    <property type="entry name" value="SNARE"/>
</dbReference>
<feature type="coiled-coil region" evidence="9">
    <location>
        <begin position="46"/>
        <end position="73"/>
    </location>
</feature>
<sequence>MSRDPYIDVKREVENSLSTLQSLLSSHSRLQSTSTSSTSPELLEAEDELRNTLSNLEGDLEDLEESVRVVEDMGDKWGIGAGEVRRRREFVERVKVEVEGLRGMVYSKGKNKGKGKGKEAMRSDGRYRDHPIDLERGREEDPDEVRRWEAEEQQMLVQRQDDTLGVISGTLHTLASQAGLIGQEVHVQSEMLDDLSTRVDNTDSRLRKVQRTMNDFIRRNEETKSGWCIGILIVILIILLMLVIIT</sequence>
<evidence type="ECO:0000313" key="13">
    <source>
        <dbReference type="Proteomes" id="UP001388673"/>
    </source>
</evidence>
<dbReference type="GO" id="GO:0005802">
    <property type="term" value="C:trans-Golgi network"/>
    <property type="evidence" value="ECO:0007669"/>
    <property type="project" value="UniProtKB-ARBA"/>
</dbReference>
<dbReference type="Gene3D" id="1.20.58.90">
    <property type="match status" value="1"/>
</dbReference>
<protein>
    <recommendedName>
        <fullName evidence="11">t-SNARE coiled-coil homology domain-containing protein</fullName>
    </recommendedName>
</protein>
<evidence type="ECO:0000256" key="6">
    <source>
        <dbReference type="ARBA" id="ARBA00023034"/>
    </source>
</evidence>
<dbReference type="SMART" id="SM00397">
    <property type="entry name" value="t_SNARE"/>
    <property type="match status" value="1"/>
</dbReference>
<dbReference type="InterPro" id="IPR006012">
    <property type="entry name" value="Syntaxin/epimorphin_CS"/>
</dbReference>
<evidence type="ECO:0000313" key="12">
    <source>
        <dbReference type="EMBL" id="KAK8846770.1"/>
    </source>
</evidence>
<dbReference type="SUPFAM" id="SSF47661">
    <property type="entry name" value="t-snare proteins"/>
    <property type="match status" value="1"/>
</dbReference>
<dbReference type="KEGG" id="kne:92183116"/>
<accession>A0AAW0YGG1</accession>
<name>A0AAW0YGG1_9TREE</name>
<keyword evidence="4" id="KW-0653">Protein transport</keyword>
<dbReference type="Pfam" id="PF05739">
    <property type="entry name" value="SNARE"/>
    <property type="match status" value="1"/>
</dbReference>
<dbReference type="SUPFAM" id="SSF58038">
    <property type="entry name" value="SNARE fusion complex"/>
    <property type="match status" value="1"/>
</dbReference>
<gene>
    <name evidence="12" type="ORF">IAR55_005858</name>
</gene>
<dbReference type="GeneID" id="92183116"/>
<evidence type="ECO:0000256" key="4">
    <source>
        <dbReference type="ARBA" id="ARBA00022927"/>
    </source>
</evidence>
<keyword evidence="6" id="KW-0333">Golgi apparatus</keyword>
<dbReference type="Gene3D" id="1.20.5.110">
    <property type="match status" value="1"/>
</dbReference>
<evidence type="ECO:0000256" key="8">
    <source>
        <dbReference type="ARBA" id="ARBA00037801"/>
    </source>
</evidence>
<keyword evidence="5 10" id="KW-1133">Transmembrane helix</keyword>
<evidence type="ECO:0000256" key="1">
    <source>
        <dbReference type="ARBA" id="ARBA00009063"/>
    </source>
</evidence>
<keyword evidence="3 10" id="KW-0812">Transmembrane</keyword>
<evidence type="ECO:0000256" key="7">
    <source>
        <dbReference type="ARBA" id="ARBA00023136"/>
    </source>
</evidence>
<dbReference type="FunFam" id="1.20.58.90:FF:000004">
    <property type="entry name" value="Syntaxin 10"/>
    <property type="match status" value="1"/>
</dbReference>
<keyword evidence="7 10" id="KW-0472">Membrane</keyword>